<dbReference type="Proteomes" id="UP001500621">
    <property type="component" value="Unassembled WGS sequence"/>
</dbReference>
<evidence type="ECO:0000313" key="3">
    <source>
        <dbReference type="Proteomes" id="UP001500621"/>
    </source>
</evidence>
<keyword evidence="3" id="KW-1185">Reference proteome</keyword>
<keyword evidence="1" id="KW-0812">Transmembrane</keyword>
<feature type="transmembrane region" description="Helical" evidence="1">
    <location>
        <begin position="12"/>
        <end position="32"/>
    </location>
</feature>
<sequence>MSRSRIGVVRGALNLLVALLLGVVAAVVVGIFQDDLRAARAPDGVPALLASRSDRVDEAVAALREDGVFVPSDGRRLISEEGEAAVVQAVADAELPVYVIVWPAEQQVGLWSVELTDRIGAELGVERGSLIIWSGPESGESEVFGGRTFASVSASDLVGDPGTALPPLIAGLGDPDEWYEVGDTRYDPWEGTGGGIAGALLLGGLGLGGLVLAGWIVRAARGRPLLPGRWRWGG</sequence>
<evidence type="ECO:0008006" key="4">
    <source>
        <dbReference type="Google" id="ProtNLM"/>
    </source>
</evidence>
<keyword evidence="1" id="KW-0472">Membrane</keyword>
<proteinExistence type="predicted"/>
<evidence type="ECO:0000313" key="2">
    <source>
        <dbReference type="EMBL" id="GAA4677593.1"/>
    </source>
</evidence>
<organism evidence="2 3">
    <name type="scientific">Nocardioides nanhaiensis</name>
    <dbReference type="NCBI Taxonomy" id="1476871"/>
    <lineage>
        <taxon>Bacteria</taxon>
        <taxon>Bacillati</taxon>
        <taxon>Actinomycetota</taxon>
        <taxon>Actinomycetes</taxon>
        <taxon>Propionibacteriales</taxon>
        <taxon>Nocardioidaceae</taxon>
        <taxon>Nocardioides</taxon>
    </lineage>
</organism>
<accession>A0ABP8W1D9</accession>
<dbReference type="EMBL" id="BAABIM010000001">
    <property type="protein sequence ID" value="GAA4677593.1"/>
    <property type="molecule type" value="Genomic_DNA"/>
</dbReference>
<keyword evidence="1" id="KW-1133">Transmembrane helix</keyword>
<comment type="caution">
    <text evidence="2">The sequence shown here is derived from an EMBL/GenBank/DDBJ whole genome shotgun (WGS) entry which is preliminary data.</text>
</comment>
<feature type="transmembrane region" description="Helical" evidence="1">
    <location>
        <begin position="196"/>
        <end position="217"/>
    </location>
</feature>
<reference evidence="3" key="1">
    <citation type="journal article" date="2019" name="Int. J. Syst. Evol. Microbiol.">
        <title>The Global Catalogue of Microorganisms (GCM) 10K type strain sequencing project: providing services to taxonomists for standard genome sequencing and annotation.</title>
        <authorList>
            <consortium name="The Broad Institute Genomics Platform"/>
            <consortium name="The Broad Institute Genome Sequencing Center for Infectious Disease"/>
            <person name="Wu L."/>
            <person name="Ma J."/>
        </authorList>
    </citation>
    <scope>NUCLEOTIDE SEQUENCE [LARGE SCALE GENOMIC DNA]</scope>
    <source>
        <strain evidence="3">JCM 18127</strain>
    </source>
</reference>
<name>A0ABP8W1D9_9ACTN</name>
<dbReference type="RefSeq" id="WP_345263944.1">
    <property type="nucleotide sequence ID" value="NZ_BAABIM010000001.1"/>
</dbReference>
<evidence type="ECO:0000256" key="1">
    <source>
        <dbReference type="SAM" id="Phobius"/>
    </source>
</evidence>
<gene>
    <name evidence="2" type="ORF">GCM10023226_13550</name>
</gene>
<protein>
    <recommendedName>
        <fullName evidence="4">DUF4350 domain-containing protein</fullName>
    </recommendedName>
</protein>